<dbReference type="NCBIfam" id="TIGR01214">
    <property type="entry name" value="rmlD"/>
    <property type="match status" value="1"/>
</dbReference>
<evidence type="ECO:0000256" key="1">
    <source>
        <dbReference type="ARBA" id="ARBA00004781"/>
    </source>
</evidence>
<comment type="similarity">
    <text evidence="2 6">Belongs to the dTDP-4-dehydrorhamnose reductase family.</text>
</comment>
<comment type="caution">
    <text evidence="8">The sequence shown here is derived from an EMBL/GenBank/DDBJ whole genome shotgun (WGS) entry which is preliminary data.</text>
</comment>
<dbReference type="PANTHER" id="PTHR10491">
    <property type="entry name" value="DTDP-4-DEHYDRORHAMNOSE REDUCTASE"/>
    <property type="match status" value="1"/>
</dbReference>
<dbReference type="EC" id="1.1.1.133" evidence="3 6"/>
<dbReference type="EMBL" id="JADINB010000068">
    <property type="protein sequence ID" value="MBO8428902.1"/>
    <property type="molecule type" value="Genomic_DNA"/>
</dbReference>
<evidence type="ECO:0000256" key="3">
    <source>
        <dbReference type="ARBA" id="ARBA00012929"/>
    </source>
</evidence>
<reference evidence="8" key="2">
    <citation type="journal article" date="2021" name="PeerJ">
        <title>Extensive microbial diversity within the chicken gut microbiome revealed by metagenomics and culture.</title>
        <authorList>
            <person name="Gilroy R."/>
            <person name="Ravi A."/>
            <person name="Getino M."/>
            <person name="Pursley I."/>
            <person name="Horton D.L."/>
            <person name="Alikhan N.F."/>
            <person name="Baker D."/>
            <person name="Gharbi K."/>
            <person name="Hall N."/>
            <person name="Watson M."/>
            <person name="Adriaenssens E.M."/>
            <person name="Foster-Nyarko E."/>
            <person name="Jarju S."/>
            <person name="Secka A."/>
            <person name="Antonio M."/>
            <person name="Oren A."/>
            <person name="Chaudhuri R.R."/>
            <person name="La Ragione R."/>
            <person name="Hildebrand F."/>
            <person name="Pallen M.J."/>
        </authorList>
    </citation>
    <scope>NUCLEOTIDE SEQUENCE</scope>
    <source>
        <strain evidence="8">15467</strain>
    </source>
</reference>
<feature type="domain" description="RmlD-like substrate binding" evidence="7">
    <location>
        <begin position="5"/>
        <end position="286"/>
    </location>
</feature>
<dbReference type="Proteomes" id="UP000823635">
    <property type="component" value="Unassembled WGS sequence"/>
</dbReference>
<evidence type="ECO:0000256" key="5">
    <source>
        <dbReference type="ARBA" id="ARBA00048200"/>
    </source>
</evidence>
<evidence type="ECO:0000313" key="8">
    <source>
        <dbReference type="EMBL" id="MBO8428902.1"/>
    </source>
</evidence>
<dbReference type="AlphaFoldDB" id="A0A9D9GYG0"/>
<protein>
    <recommendedName>
        <fullName evidence="4 6">dTDP-4-dehydrorhamnose reductase</fullName>
        <ecNumber evidence="3 6">1.1.1.133</ecNumber>
    </recommendedName>
</protein>
<dbReference type="GO" id="GO:0008831">
    <property type="term" value="F:dTDP-4-dehydrorhamnose reductase activity"/>
    <property type="evidence" value="ECO:0007669"/>
    <property type="project" value="UniProtKB-EC"/>
</dbReference>
<name>A0A9D9GYG0_9BACT</name>
<organism evidence="8 9">
    <name type="scientific">Candidatus Egerieousia excrementavium</name>
    <dbReference type="NCBI Taxonomy" id="2840778"/>
    <lineage>
        <taxon>Bacteria</taxon>
        <taxon>Pseudomonadati</taxon>
        <taxon>Bacteroidota</taxon>
        <taxon>Bacteroidia</taxon>
        <taxon>Bacteroidales</taxon>
        <taxon>Candidatus Egerieousia</taxon>
    </lineage>
</organism>
<dbReference type="Gene3D" id="3.40.50.720">
    <property type="entry name" value="NAD(P)-binding Rossmann-like Domain"/>
    <property type="match status" value="1"/>
</dbReference>
<reference evidence="8" key="1">
    <citation type="submission" date="2020-10" db="EMBL/GenBank/DDBJ databases">
        <authorList>
            <person name="Gilroy R."/>
        </authorList>
    </citation>
    <scope>NUCLEOTIDE SEQUENCE</scope>
    <source>
        <strain evidence="8">15467</strain>
    </source>
</reference>
<dbReference type="InterPro" id="IPR029903">
    <property type="entry name" value="RmlD-like-bd"/>
</dbReference>
<dbReference type="Pfam" id="PF04321">
    <property type="entry name" value="RmlD_sub_bind"/>
    <property type="match status" value="1"/>
</dbReference>
<evidence type="ECO:0000256" key="4">
    <source>
        <dbReference type="ARBA" id="ARBA00017099"/>
    </source>
</evidence>
<dbReference type="InterPro" id="IPR005913">
    <property type="entry name" value="dTDP_dehydrorham_reduct"/>
</dbReference>
<comment type="catalytic activity">
    <reaction evidence="5">
        <text>dTDP-beta-L-rhamnose + NADP(+) = dTDP-4-dehydro-beta-L-rhamnose + NADPH + H(+)</text>
        <dbReference type="Rhea" id="RHEA:21796"/>
        <dbReference type="ChEBI" id="CHEBI:15378"/>
        <dbReference type="ChEBI" id="CHEBI:57510"/>
        <dbReference type="ChEBI" id="CHEBI:57783"/>
        <dbReference type="ChEBI" id="CHEBI:58349"/>
        <dbReference type="ChEBI" id="CHEBI:62830"/>
        <dbReference type="EC" id="1.1.1.133"/>
    </reaction>
</comment>
<dbReference type="Gene3D" id="3.90.25.10">
    <property type="entry name" value="UDP-galactose 4-epimerase, domain 1"/>
    <property type="match status" value="1"/>
</dbReference>
<keyword evidence="6" id="KW-0521">NADP</keyword>
<proteinExistence type="inferred from homology"/>
<evidence type="ECO:0000259" key="7">
    <source>
        <dbReference type="Pfam" id="PF04321"/>
    </source>
</evidence>
<dbReference type="SUPFAM" id="SSF51735">
    <property type="entry name" value="NAD(P)-binding Rossmann-fold domains"/>
    <property type="match status" value="1"/>
</dbReference>
<gene>
    <name evidence="8" type="primary">rfbD</name>
    <name evidence="8" type="ORF">IAC68_03090</name>
</gene>
<comment type="function">
    <text evidence="6">Catalyzes the reduction of dTDP-6-deoxy-L-lyxo-4-hexulose to yield dTDP-L-rhamnose.</text>
</comment>
<dbReference type="PANTHER" id="PTHR10491:SF4">
    <property type="entry name" value="METHIONINE ADENOSYLTRANSFERASE 2 SUBUNIT BETA"/>
    <property type="match status" value="1"/>
</dbReference>
<evidence type="ECO:0000256" key="6">
    <source>
        <dbReference type="RuleBase" id="RU364082"/>
    </source>
</evidence>
<dbReference type="CDD" id="cd05254">
    <property type="entry name" value="dTDP_HR_like_SDR_e"/>
    <property type="match status" value="1"/>
</dbReference>
<comment type="pathway">
    <text evidence="1 6">Carbohydrate biosynthesis; dTDP-L-rhamnose biosynthesis.</text>
</comment>
<dbReference type="GO" id="GO:0019305">
    <property type="term" value="P:dTDP-rhamnose biosynthetic process"/>
    <property type="evidence" value="ECO:0007669"/>
    <property type="project" value="TreeGrafter"/>
</dbReference>
<evidence type="ECO:0000313" key="9">
    <source>
        <dbReference type="Proteomes" id="UP000823635"/>
    </source>
</evidence>
<keyword evidence="6 8" id="KW-0560">Oxidoreductase</keyword>
<evidence type="ECO:0000256" key="2">
    <source>
        <dbReference type="ARBA" id="ARBA00010944"/>
    </source>
</evidence>
<dbReference type="GO" id="GO:0005829">
    <property type="term" value="C:cytosol"/>
    <property type="evidence" value="ECO:0007669"/>
    <property type="project" value="TreeGrafter"/>
</dbReference>
<dbReference type="InterPro" id="IPR036291">
    <property type="entry name" value="NAD(P)-bd_dom_sf"/>
</dbReference>
<accession>A0A9D9GYG0</accession>
<sequence>MYSDNILVTGANGQLGRSLRREVHQKGWTGNWLFTDAAELDITDNTAVARHIAENDISVVVNCAAYTNVDKAEDDREAADLLNNVAVANIAAALAGKNAVFIHVSTDYVFDGESCIPYKEDDAALPCSVYGITKKRGEDAILKSGCRYMIFRTAWLYSEYGRNFVKTMRSLISSRETVNVVFDQVGTPTYAADLAGAICKVICSRNYEQGIYHYSNEGVCSWYDFAKEIAAMSGYDCKIQPCHSSEFPSRVRRPHYSVLDKSKVRRVLGLEVPYWRDSLERCMDNLDKTDKNQ</sequence>